<organism evidence="1">
    <name type="scientific">marine sediment metagenome</name>
    <dbReference type="NCBI Taxonomy" id="412755"/>
    <lineage>
        <taxon>unclassified sequences</taxon>
        <taxon>metagenomes</taxon>
        <taxon>ecological metagenomes</taxon>
    </lineage>
</organism>
<dbReference type="EMBL" id="BARV01018318">
    <property type="protein sequence ID" value="GAI19062.1"/>
    <property type="molecule type" value="Genomic_DNA"/>
</dbReference>
<dbReference type="Gene3D" id="3.40.50.1220">
    <property type="entry name" value="TPP-binding domain"/>
    <property type="match status" value="1"/>
</dbReference>
<protein>
    <submittedName>
        <fullName evidence="1">Uncharacterized protein</fullName>
    </submittedName>
</protein>
<accession>X1LI84</accession>
<name>X1LI84_9ZZZZ</name>
<sequence>MENIINNEKINRVAELIKESKYTVVLTGAGVSTGSGIADFR</sequence>
<gene>
    <name evidence="1" type="ORF">S06H3_31009</name>
</gene>
<dbReference type="AlphaFoldDB" id="X1LI84"/>
<proteinExistence type="predicted"/>
<dbReference type="InterPro" id="IPR029035">
    <property type="entry name" value="DHS-like_NAD/FAD-binding_dom"/>
</dbReference>
<reference evidence="1" key="1">
    <citation type="journal article" date="2014" name="Front. Microbiol.">
        <title>High frequency of phylogenetically diverse reductive dehalogenase-homologous genes in deep subseafloor sedimentary metagenomes.</title>
        <authorList>
            <person name="Kawai M."/>
            <person name="Futagami T."/>
            <person name="Toyoda A."/>
            <person name="Takaki Y."/>
            <person name="Nishi S."/>
            <person name="Hori S."/>
            <person name="Arai W."/>
            <person name="Tsubouchi T."/>
            <person name="Morono Y."/>
            <person name="Uchiyama I."/>
            <person name="Ito T."/>
            <person name="Fujiyama A."/>
            <person name="Inagaki F."/>
            <person name="Takami H."/>
        </authorList>
    </citation>
    <scope>NUCLEOTIDE SEQUENCE</scope>
    <source>
        <strain evidence="1">Expedition CK06-06</strain>
    </source>
</reference>
<dbReference type="SUPFAM" id="SSF52467">
    <property type="entry name" value="DHS-like NAD/FAD-binding domain"/>
    <property type="match status" value="1"/>
</dbReference>
<evidence type="ECO:0000313" key="1">
    <source>
        <dbReference type="EMBL" id="GAI19062.1"/>
    </source>
</evidence>
<comment type="caution">
    <text evidence="1">The sequence shown here is derived from an EMBL/GenBank/DDBJ whole genome shotgun (WGS) entry which is preliminary data.</text>
</comment>
<feature type="non-terminal residue" evidence="1">
    <location>
        <position position="41"/>
    </location>
</feature>